<keyword evidence="4" id="KW-0472">Membrane</keyword>
<feature type="compositionally biased region" description="Basic and acidic residues" evidence="6">
    <location>
        <begin position="1"/>
        <end position="12"/>
    </location>
</feature>
<keyword evidence="9" id="KW-1185">Reference proteome</keyword>
<dbReference type="InterPro" id="IPR001683">
    <property type="entry name" value="PX_dom"/>
</dbReference>
<comment type="subcellular location">
    <subcellularLocation>
        <location evidence="1">Cytoplasmic vesicle membrane</location>
    </subcellularLocation>
</comment>
<keyword evidence="3" id="KW-0728">SH3 domain</keyword>
<feature type="non-terminal residue" evidence="8">
    <location>
        <position position="1"/>
    </location>
</feature>
<protein>
    <submittedName>
        <fullName evidence="8">Sorting nexin lst-4</fullName>
    </submittedName>
</protein>
<organism evidence="8 9">
    <name type="scientific">Araneus ventricosus</name>
    <name type="common">Orbweaver spider</name>
    <name type="synonym">Epeira ventricosa</name>
    <dbReference type="NCBI Taxonomy" id="182803"/>
    <lineage>
        <taxon>Eukaryota</taxon>
        <taxon>Metazoa</taxon>
        <taxon>Ecdysozoa</taxon>
        <taxon>Arthropoda</taxon>
        <taxon>Chelicerata</taxon>
        <taxon>Arachnida</taxon>
        <taxon>Araneae</taxon>
        <taxon>Araneomorphae</taxon>
        <taxon>Entelegynae</taxon>
        <taxon>Araneoidea</taxon>
        <taxon>Araneidae</taxon>
        <taxon>Araneus</taxon>
    </lineage>
</organism>
<dbReference type="AlphaFoldDB" id="A0A4Y2SYY7"/>
<dbReference type="GO" id="GO:0035091">
    <property type="term" value="F:phosphatidylinositol binding"/>
    <property type="evidence" value="ECO:0007669"/>
    <property type="project" value="InterPro"/>
</dbReference>
<keyword evidence="5" id="KW-0968">Cytoplasmic vesicle</keyword>
<dbReference type="EMBL" id="BGPR01024349">
    <property type="protein sequence ID" value="GBN92379.1"/>
    <property type="molecule type" value="Genomic_DNA"/>
</dbReference>
<dbReference type="SMART" id="SM00312">
    <property type="entry name" value="PX"/>
    <property type="match status" value="1"/>
</dbReference>
<accession>A0A4Y2SYY7</accession>
<dbReference type="PANTHER" id="PTHR45827:SF1">
    <property type="entry name" value="SORTING NEXIN"/>
    <property type="match status" value="1"/>
</dbReference>
<gene>
    <name evidence="8" type="primary">lst-4_2</name>
    <name evidence="8" type="ORF">AVEN_29847_1</name>
</gene>
<dbReference type="Gene3D" id="3.30.1520.10">
    <property type="entry name" value="Phox-like domain"/>
    <property type="match status" value="1"/>
</dbReference>
<evidence type="ECO:0000256" key="6">
    <source>
        <dbReference type="SAM" id="MobiDB-lite"/>
    </source>
</evidence>
<comment type="similarity">
    <text evidence="2">Belongs to the sorting nexin family.</text>
</comment>
<name>A0A4Y2SYY7_ARAVE</name>
<dbReference type="GO" id="GO:0016197">
    <property type="term" value="P:endosomal transport"/>
    <property type="evidence" value="ECO:0007669"/>
    <property type="project" value="TreeGrafter"/>
</dbReference>
<dbReference type="InterPro" id="IPR019497">
    <property type="entry name" value="Sorting_nexin_WASP-bd-dom"/>
</dbReference>
<reference evidence="8 9" key="1">
    <citation type="journal article" date="2019" name="Sci. Rep.">
        <title>Orb-weaving spider Araneus ventricosus genome elucidates the spidroin gene catalogue.</title>
        <authorList>
            <person name="Kono N."/>
            <person name="Nakamura H."/>
            <person name="Ohtoshi R."/>
            <person name="Moran D.A.P."/>
            <person name="Shinohara A."/>
            <person name="Yoshida Y."/>
            <person name="Fujiwara M."/>
            <person name="Mori M."/>
            <person name="Tomita M."/>
            <person name="Arakawa K."/>
        </authorList>
    </citation>
    <scope>NUCLEOTIDE SEQUENCE [LARGE SCALE GENOMIC DNA]</scope>
</reference>
<dbReference type="GO" id="GO:0006897">
    <property type="term" value="P:endocytosis"/>
    <property type="evidence" value="ECO:0007669"/>
    <property type="project" value="TreeGrafter"/>
</dbReference>
<evidence type="ECO:0000259" key="7">
    <source>
        <dbReference type="PROSITE" id="PS50195"/>
    </source>
</evidence>
<evidence type="ECO:0000256" key="2">
    <source>
        <dbReference type="ARBA" id="ARBA00010883"/>
    </source>
</evidence>
<sequence length="176" mass="20861">DGKEDFKDELRSGRPPTSTTPDNIKRVRWMLADDRRLSLRMIAEELKISLDSFNNIAVSRRYKHFDWLHERLEEKFTLIPIPPLPDKQISGRYEKDFIDHRKNQLQMWVNRICRHPVLSQSEVWMHFLTCTDDKRWKSGKRNAEKDKLIGGSFFHAISTPSIPLENANVEKQIDLF</sequence>
<dbReference type="PANTHER" id="PTHR45827">
    <property type="entry name" value="SORTING NEXIN"/>
    <property type="match status" value="1"/>
</dbReference>
<dbReference type="InterPro" id="IPR036871">
    <property type="entry name" value="PX_dom_sf"/>
</dbReference>
<dbReference type="GO" id="GO:0030659">
    <property type="term" value="C:cytoplasmic vesicle membrane"/>
    <property type="evidence" value="ECO:0007669"/>
    <property type="project" value="UniProtKB-SubCell"/>
</dbReference>
<feature type="region of interest" description="Disordered" evidence="6">
    <location>
        <begin position="1"/>
        <end position="22"/>
    </location>
</feature>
<evidence type="ECO:0000256" key="4">
    <source>
        <dbReference type="ARBA" id="ARBA00023136"/>
    </source>
</evidence>
<dbReference type="Pfam" id="PF00787">
    <property type="entry name" value="PX"/>
    <property type="match status" value="1"/>
</dbReference>
<comment type="caution">
    <text evidence="8">The sequence shown here is derived from an EMBL/GenBank/DDBJ whole genome shotgun (WGS) entry which is preliminary data.</text>
</comment>
<dbReference type="GO" id="GO:0097320">
    <property type="term" value="P:plasma membrane tubulation"/>
    <property type="evidence" value="ECO:0007669"/>
    <property type="project" value="TreeGrafter"/>
</dbReference>
<evidence type="ECO:0000313" key="8">
    <source>
        <dbReference type="EMBL" id="GBN92379.1"/>
    </source>
</evidence>
<dbReference type="Proteomes" id="UP000499080">
    <property type="component" value="Unassembled WGS sequence"/>
</dbReference>
<dbReference type="PROSITE" id="PS50195">
    <property type="entry name" value="PX"/>
    <property type="match status" value="1"/>
</dbReference>
<dbReference type="Pfam" id="PF10456">
    <property type="entry name" value="BAR_3_WASP_bdg"/>
    <property type="match status" value="1"/>
</dbReference>
<evidence type="ECO:0000256" key="1">
    <source>
        <dbReference type="ARBA" id="ARBA00004156"/>
    </source>
</evidence>
<proteinExistence type="inferred from homology"/>
<evidence type="ECO:0000313" key="9">
    <source>
        <dbReference type="Proteomes" id="UP000499080"/>
    </source>
</evidence>
<dbReference type="GO" id="GO:0005886">
    <property type="term" value="C:plasma membrane"/>
    <property type="evidence" value="ECO:0007669"/>
    <property type="project" value="TreeGrafter"/>
</dbReference>
<evidence type="ECO:0000256" key="3">
    <source>
        <dbReference type="ARBA" id="ARBA00022443"/>
    </source>
</evidence>
<feature type="domain" description="PX" evidence="7">
    <location>
        <begin position="1"/>
        <end position="135"/>
    </location>
</feature>
<dbReference type="OrthoDB" id="6435633at2759"/>
<dbReference type="SUPFAM" id="SSF64268">
    <property type="entry name" value="PX domain"/>
    <property type="match status" value="1"/>
</dbReference>
<evidence type="ECO:0000256" key="5">
    <source>
        <dbReference type="ARBA" id="ARBA00023329"/>
    </source>
</evidence>
<dbReference type="FunFam" id="3.30.1520.10:FF:000004">
    <property type="entry name" value="Sorting nexin"/>
    <property type="match status" value="1"/>
</dbReference>